<dbReference type="AlphaFoldDB" id="A0A7S0KXP3"/>
<feature type="signal peptide" evidence="1">
    <location>
        <begin position="1"/>
        <end position="19"/>
    </location>
</feature>
<evidence type="ECO:0000313" key="2">
    <source>
        <dbReference type="EMBL" id="CAD8595947.1"/>
    </source>
</evidence>
<sequence>MFTFLIFFTLPILFLKSDVVEVCVLSRSTRKEEGSTISPCFGENRYTSYFLNGTNVPITNSWQVVFPIYRHWTTIFPYHTIILRAFPWQIQSWDPRQWHRRDMPLDNIRNKYISSYQYHTVWYDGHHLRVLRHQW</sequence>
<accession>A0A7S0KXP3</accession>
<name>A0A7S0KXP3_9STRA</name>
<protein>
    <submittedName>
        <fullName evidence="2">Uncharacterized protein</fullName>
    </submittedName>
</protein>
<organism evidence="2">
    <name type="scientific">Asterionellopsis glacialis</name>
    <dbReference type="NCBI Taxonomy" id="33640"/>
    <lineage>
        <taxon>Eukaryota</taxon>
        <taxon>Sar</taxon>
        <taxon>Stramenopiles</taxon>
        <taxon>Ochrophyta</taxon>
        <taxon>Bacillariophyta</taxon>
        <taxon>Fragilariophyceae</taxon>
        <taxon>Fragilariophycidae</taxon>
        <taxon>Fragilariales</taxon>
        <taxon>Fragilariaceae</taxon>
        <taxon>Asterionellopsis</taxon>
    </lineage>
</organism>
<proteinExistence type="predicted"/>
<dbReference type="EMBL" id="HBEX01001151">
    <property type="protein sequence ID" value="CAD8595947.1"/>
    <property type="molecule type" value="Transcribed_RNA"/>
</dbReference>
<keyword evidence="1" id="KW-0732">Signal</keyword>
<feature type="chain" id="PRO_5030849934" evidence="1">
    <location>
        <begin position="20"/>
        <end position="135"/>
    </location>
</feature>
<gene>
    <name evidence="2" type="ORF">AGLA0713_LOCUS775</name>
</gene>
<evidence type="ECO:0000256" key="1">
    <source>
        <dbReference type="SAM" id="SignalP"/>
    </source>
</evidence>
<reference evidence="2" key="1">
    <citation type="submission" date="2021-01" db="EMBL/GenBank/DDBJ databases">
        <authorList>
            <person name="Corre E."/>
            <person name="Pelletier E."/>
            <person name="Niang G."/>
            <person name="Scheremetjew M."/>
            <person name="Finn R."/>
            <person name="Kale V."/>
            <person name="Holt S."/>
            <person name="Cochrane G."/>
            <person name="Meng A."/>
            <person name="Brown T."/>
            <person name="Cohen L."/>
        </authorList>
    </citation>
    <scope>NUCLEOTIDE SEQUENCE</scope>
</reference>